<keyword evidence="3 6" id="KW-0812">Transmembrane</keyword>
<keyword evidence="2" id="KW-0813">Transport</keyword>
<comment type="subcellular location">
    <subcellularLocation>
        <location evidence="1">Membrane</location>
        <topology evidence="1">Multi-pass membrane protein</topology>
    </subcellularLocation>
</comment>
<comment type="caution">
    <text evidence="8">The sequence shown here is derived from an EMBL/GenBank/DDBJ whole genome shotgun (WGS) entry which is preliminary data.</text>
</comment>
<dbReference type="Proteomes" id="UP001501074">
    <property type="component" value="Unassembled WGS sequence"/>
</dbReference>
<keyword evidence="4 6" id="KW-1133">Transmembrane helix</keyword>
<proteinExistence type="predicted"/>
<sequence>MARPGLRSVAALLGPALVASAAYVDPGNVATNTAAGATYGYLLVWVVVGANLIAALLQFLSAKLGIVTGRSLPAVLREKLSGGWRIAYWVQAEVVAMATDLAEIVGGALALSLLFGVPLLPGALITTAVSVLILGSSRNFHRIVVAMLCVVFLGFTVGLVFAPPSAPGVFSGLVPRLEGTDSLLLAVGMLGATVMPHAIYAHSALAADRHGKVSPERLPTLLTATRTDVGVALLAAGAVNLALLLLGATALSGAGDMTSIEGVHAALGHTLGPLAALFFAVALLFSGLASTAVGGYAGGVIMGGLLAWDIPVLARRLITAVPAVIVLALGADPTTALIYSQVVLSFGIPFALIPLLVLTSSRSVMGPNRNGPWTTLAASAACVLIVGLNLVLLALTFG</sequence>
<reference evidence="9" key="1">
    <citation type="journal article" date="2019" name="Int. J. Syst. Evol. Microbiol.">
        <title>The Global Catalogue of Microorganisms (GCM) 10K type strain sequencing project: providing services to taxonomists for standard genome sequencing and annotation.</title>
        <authorList>
            <consortium name="The Broad Institute Genomics Platform"/>
            <consortium name="The Broad Institute Genome Sequencing Center for Infectious Disease"/>
            <person name="Wu L."/>
            <person name="Ma J."/>
        </authorList>
    </citation>
    <scope>NUCLEOTIDE SEQUENCE [LARGE SCALE GENOMIC DNA]</scope>
    <source>
        <strain evidence="9">JCM 16902</strain>
    </source>
</reference>
<dbReference type="PANTHER" id="PTHR11706:SF33">
    <property type="entry name" value="NATURAL RESISTANCE-ASSOCIATED MACROPHAGE PROTEIN 2"/>
    <property type="match status" value="1"/>
</dbReference>
<dbReference type="InterPro" id="IPR001046">
    <property type="entry name" value="NRAMP_fam"/>
</dbReference>
<dbReference type="RefSeq" id="WP_231486030.1">
    <property type="nucleotide sequence ID" value="NZ_BAAAZO010000011.1"/>
</dbReference>
<evidence type="ECO:0000256" key="1">
    <source>
        <dbReference type="ARBA" id="ARBA00004141"/>
    </source>
</evidence>
<dbReference type="EMBL" id="BAAAZO010000011">
    <property type="protein sequence ID" value="GAA3629941.1"/>
    <property type="molecule type" value="Genomic_DNA"/>
</dbReference>
<name>A0ABP7AE14_9ACTN</name>
<feature type="chain" id="PRO_5046886413" evidence="7">
    <location>
        <begin position="22"/>
        <end position="398"/>
    </location>
</feature>
<accession>A0ABP7AE14</accession>
<feature type="transmembrane region" description="Helical" evidence="6">
    <location>
        <begin position="42"/>
        <end position="66"/>
    </location>
</feature>
<protein>
    <submittedName>
        <fullName evidence="8">Nramp family divalent metal transporter</fullName>
    </submittedName>
</protein>
<feature type="signal peptide" evidence="7">
    <location>
        <begin position="1"/>
        <end position="21"/>
    </location>
</feature>
<feature type="transmembrane region" description="Helical" evidence="6">
    <location>
        <begin position="337"/>
        <end position="359"/>
    </location>
</feature>
<dbReference type="NCBIfam" id="NF037982">
    <property type="entry name" value="Nramp_1"/>
    <property type="match status" value="1"/>
</dbReference>
<evidence type="ECO:0000256" key="6">
    <source>
        <dbReference type="SAM" id="Phobius"/>
    </source>
</evidence>
<feature type="transmembrane region" description="Helical" evidence="6">
    <location>
        <begin position="115"/>
        <end position="136"/>
    </location>
</feature>
<feature type="transmembrane region" description="Helical" evidence="6">
    <location>
        <begin position="229"/>
        <end position="254"/>
    </location>
</feature>
<keyword evidence="9" id="KW-1185">Reference proteome</keyword>
<dbReference type="PRINTS" id="PR00447">
    <property type="entry name" value="NATRESASSCMP"/>
</dbReference>
<evidence type="ECO:0000256" key="3">
    <source>
        <dbReference type="ARBA" id="ARBA00022692"/>
    </source>
</evidence>
<feature type="transmembrane region" description="Helical" evidence="6">
    <location>
        <begin position="274"/>
        <end position="301"/>
    </location>
</feature>
<gene>
    <name evidence="8" type="ORF">GCM10022223_54480</name>
</gene>
<feature type="transmembrane region" description="Helical" evidence="6">
    <location>
        <begin position="143"/>
        <end position="163"/>
    </location>
</feature>
<feature type="transmembrane region" description="Helical" evidence="6">
    <location>
        <begin position="183"/>
        <end position="208"/>
    </location>
</feature>
<evidence type="ECO:0000313" key="9">
    <source>
        <dbReference type="Proteomes" id="UP001501074"/>
    </source>
</evidence>
<evidence type="ECO:0000256" key="5">
    <source>
        <dbReference type="ARBA" id="ARBA00023136"/>
    </source>
</evidence>
<feature type="transmembrane region" description="Helical" evidence="6">
    <location>
        <begin position="313"/>
        <end position="331"/>
    </location>
</feature>
<keyword evidence="7" id="KW-0732">Signal</keyword>
<evidence type="ECO:0000313" key="8">
    <source>
        <dbReference type="EMBL" id="GAA3629941.1"/>
    </source>
</evidence>
<keyword evidence="5 6" id="KW-0472">Membrane</keyword>
<evidence type="ECO:0000256" key="7">
    <source>
        <dbReference type="SAM" id="SignalP"/>
    </source>
</evidence>
<dbReference type="Pfam" id="PF01566">
    <property type="entry name" value="Nramp"/>
    <property type="match status" value="1"/>
</dbReference>
<dbReference type="PANTHER" id="PTHR11706">
    <property type="entry name" value="SOLUTE CARRIER PROTEIN FAMILY 11 MEMBER"/>
    <property type="match status" value="1"/>
</dbReference>
<feature type="transmembrane region" description="Helical" evidence="6">
    <location>
        <begin position="371"/>
        <end position="397"/>
    </location>
</feature>
<organism evidence="8 9">
    <name type="scientific">Kineosporia mesophila</name>
    <dbReference type="NCBI Taxonomy" id="566012"/>
    <lineage>
        <taxon>Bacteria</taxon>
        <taxon>Bacillati</taxon>
        <taxon>Actinomycetota</taxon>
        <taxon>Actinomycetes</taxon>
        <taxon>Kineosporiales</taxon>
        <taxon>Kineosporiaceae</taxon>
        <taxon>Kineosporia</taxon>
    </lineage>
</organism>
<evidence type="ECO:0000256" key="4">
    <source>
        <dbReference type="ARBA" id="ARBA00022989"/>
    </source>
</evidence>
<evidence type="ECO:0000256" key="2">
    <source>
        <dbReference type="ARBA" id="ARBA00022448"/>
    </source>
</evidence>